<reference evidence="7" key="1">
    <citation type="journal article" date="2019" name="Int. J. Syst. Evol. Microbiol.">
        <title>The Global Catalogue of Microorganisms (GCM) 10K type strain sequencing project: providing services to taxonomists for standard genome sequencing and annotation.</title>
        <authorList>
            <consortium name="The Broad Institute Genomics Platform"/>
            <consortium name="The Broad Institute Genome Sequencing Center for Infectious Disease"/>
            <person name="Wu L."/>
            <person name="Ma J."/>
        </authorList>
    </citation>
    <scope>NUCLEOTIDE SEQUENCE [LARGE SCALE GENOMIC DNA]</scope>
    <source>
        <strain evidence="7">CGMCC 4.7329</strain>
    </source>
</reference>
<keyword evidence="2" id="KW-0489">Methyltransferase</keyword>
<keyword evidence="4" id="KW-0949">S-adenosyl-L-methionine</keyword>
<dbReference type="Proteomes" id="UP000658127">
    <property type="component" value="Unassembled WGS sequence"/>
</dbReference>
<protein>
    <submittedName>
        <fullName evidence="6">Cyclopropane-fatty-acyl-phospholipid synthase</fullName>
    </submittedName>
</protein>
<dbReference type="RefSeq" id="WP_189033605.1">
    <property type="nucleotide sequence ID" value="NZ_BMNE01000008.1"/>
</dbReference>
<name>A0ABQ2KW00_9NOCA</name>
<dbReference type="PANTHER" id="PTHR43667">
    <property type="entry name" value="CYCLOPROPANE-FATTY-ACYL-PHOSPHOLIPID SYNTHASE"/>
    <property type="match status" value="1"/>
</dbReference>
<dbReference type="Gene3D" id="3.40.50.150">
    <property type="entry name" value="Vaccinia Virus protein VP39"/>
    <property type="match status" value="1"/>
</dbReference>
<keyword evidence="5" id="KW-0443">Lipid metabolism</keyword>
<keyword evidence="7" id="KW-1185">Reference proteome</keyword>
<evidence type="ECO:0000256" key="4">
    <source>
        <dbReference type="ARBA" id="ARBA00022691"/>
    </source>
</evidence>
<dbReference type="SUPFAM" id="SSF53335">
    <property type="entry name" value="S-adenosyl-L-methionine-dependent methyltransferases"/>
    <property type="match status" value="1"/>
</dbReference>
<sequence length="415" mass="45628">MTTVDTTANPVVPERDRWPDLAVPRGLRAGVSAMAVDVLVRRLTRRLPLAVRYPDGTVAGSPAGVPCLVLHRPGDFAARVGAAGLIGFGESYMAGDWDAPDLVGVLTVLAAHVDELVPRPLARLRRLYVAGHPAAERNSEDNTRGNIARHYDLSNDFFGLFLDETMTYSAALFTDPADDLATAQRAKIDRLLDRAGVRSGTRLLEIGTGWGELAVRAAARGARVHTVTLSSEQQAAALARVAAAGLAERVRVDLLDYRRVRGTYDAVVSVEMIEAVGYEYLDTYFATIGRVLAPGGRAAIQAITMPHERMLATRHTYTWIQKYIFPGGFLPSVRAIEESVARGTDLRVREEFSMGPQYARTLRAWRERFEDARAEIGALGFDETFVRMWRLYLAYSEAGFRSGYLDVGQFVLARA</sequence>
<dbReference type="PANTHER" id="PTHR43667:SF2">
    <property type="entry name" value="FATTY ACID C-METHYL TRANSFERASE"/>
    <property type="match status" value="1"/>
</dbReference>
<dbReference type="InterPro" id="IPR050723">
    <property type="entry name" value="CFA/CMAS"/>
</dbReference>
<evidence type="ECO:0000256" key="2">
    <source>
        <dbReference type="ARBA" id="ARBA00022603"/>
    </source>
</evidence>
<evidence type="ECO:0000256" key="5">
    <source>
        <dbReference type="ARBA" id="ARBA00023098"/>
    </source>
</evidence>
<dbReference type="Pfam" id="PF02353">
    <property type="entry name" value="CMAS"/>
    <property type="match status" value="1"/>
</dbReference>
<dbReference type="InterPro" id="IPR003333">
    <property type="entry name" value="CMAS"/>
</dbReference>
<evidence type="ECO:0000313" key="7">
    <source>
        <dbReference type="Proteomes" id="UP000658127"/>
    </source>
</evidence>
<gene>
    <name evidence="6" type="primary">ufaA1</name>
    <name evidence="6" type="ORF">GCM10011610_57400</name>
</gene>
<dbReference type="EMBL" id="BMNE01000008">
    <property type="protein sequence ID" value="GGN94434.1"/>
    <property type="molecule type" value="Genomic_DNA"/>
</dbReference>
<evidence type="ECO:0000313" key="6">
    <source>
        <dbReference type="EMBL" id="GGN94434.1"/>
    </source>
</evidence>
<keyword evidence="3" id="KW-0808">Transferase</keyword>
<comment type="caution">
    <text evidence="6">The sequence shown here is derived from an EMBL/GenBank/DDBJ whole genome shotgun (WGS) entry which is preliminary data.</text>
</comment>
<dbReference type="InterPro" id="IPR029063">
    <property type="entry name" value="SAM-dependent_MTases_sf"/>
</dbReference>
<organism evidence="6 7">
    <name type="scientific">Nocardia rhizosphaerihabitans</name>
    <dbReference type="NCBI Taxonomy" id="1691570"/>
    <lineage>
        <taxon>Bacteria</taxon>
        <taxon>Bacillati</taxon>
        <taxon>Actinomycetota</taxon>
        <taxon>Actinomycetes</taxon>
        <taxon>Mycobacteriales</taxon>
        <taxon>Nocardiaceae</taxon>
        <taxon>Nocardia</taxon>
    </lineage>
</organism>
<evidence type="ECO:0000256" key="3">
    <source>
        <dbReference type="ARBA" id="ARBA00022679"/>
    </source>
</evidence>
<proteinExistence type="inferred from homology"/>
<evidence type="ECO:0000256" key="1">
    <source>
        <dbReference type="ARBA" id="ARBA00010815"/>
    </source>
</evidence>
<accession>A0ABQ2KW00</accession>
<comment type="similarity">
    <text evidence="1">Belongs to the CFA/CMAS family.</text>
</comment>
<dbReference type="PIRSF" id="PIRSF003085">
    <property type="entry name" value="CMAS"/>
    <property type="match status" value="1"/>
</dbReference>